<keyword evidence="3" id="KW-1185">Reference proteome</keyword>
<protein>
    <submittedName>
        <fullName evidence="2">Uncharacterized protein</fullName>
    </submittedName>
</protein>
<sequence>MKFQVVLALVALVAAVPFEGGQLHKRAGEKIHVGYRAVHKAEAQAIEANGRKAVRSNERGGRQIGSGIYISPEFKYWTEAYSDPDAPPWDCAVFVDADYWNGLNKAWIPRSFKFPEDDANNPATCAPLQLWKMFPAVKRNRARFLQHLDPSFTIENTVRFSLVLNHEPKIQALIPQEIIDEQQFYLEPCAEDTAPDNYKIGELGKVDWKIEGLKGYGLGSDYE</sequence>
<accession>U1GL17</accession>
<feature type="signal peptide" evidence="1">
    <location>
        <begin position="1"/>
        <end position="15"/>
    </location>
</feature>
<evidence type="ECO:0000313" key="3">
    <source>
        <dbReference type="Proteomes" id="UP000019373"/>
    </source>
</evidence>
<proteinExistence type="predicted"/>
<dbReference type="Proteomes" id="UP000019373">
    <property type="component" value="Unassembled WGS sequence"/>
</dbReference>
<feature type="chain" id="PRO_5013062420" evidence="1">
    <location>
        <begin position="16"/>
        <end position="223"/>
    </location>
</feature>
<gene>
    <name evidence="2" type="ORF">EPUS_08736</name>
</gene>
<dbReference type="OMA" id="YDDWHEN"/>
<dbReference type="AlphaFoldDB" id="U1GL17"/>
<dbReference type="HOGENOM" id="CLU_091777_1_0_1"/>
<dbReference type="Pfam" id="PF19287">
    <property type="entry name" value="DUF5910"/>
    <property type="match status" value="1"/>
</dbReference>
<dbReference type="OrthoDB" id="4540223at2759"/>
<dbReference type="eggNOG" id="ENOG502SUI0">
    <property type="taxonomic scope" value="Eukaryota"/>
</dbReference>
<dbReference type="InterPro" id="IPR045564">
    <property type="entry name" value="DUF5910"/>
</dbReference>
<evidence type="ECO:0000256" key="1">
    <source>
        <dbReference type="SAM" id="SignalP"/>
    </source>
</evidence>
<reference evidence="3" key="1">
    <citation type="journal article" date="2014" name="BMC Genomics">
        <title>Genome characteristics reveal the impact of lichenization on lichen-forming fungus Endocarpon pusillum Hedwig (Verrucariales, Ascomycota).</title>
        <authorList>
            <person name="Wang Y.-Y."/>
            <person name="Liu B."/>
            <person name="Zhang X.-Y."/>
            <person name="Zhou Q.-M."/>
            <person name="Zhang T."/>
            <person name="Li H."/>
            <person name="Yu Y.-F."/>
            <person name="Zhang X.-L."/>
            <person name="Hao X.-Y."/>
            <person name="Wang M."/>
            <person name="Wang L."/>
            <person name="Wei J.-C."/>
        </authorList>
    </citation>
    <scope>NUCLEOTIDE SEQUENCE [LARGE SCALE GENOMIC DNA]</scope>
    <source>
        <strain evidence="3">Z07020 / HMAS-L-300199</strain>
    </source>
</reference>
<organism evidence="2 3">
    <name type="scientific">Endocarpon pusillum (strain Z07020 / HMAS-L-300199)</name>
    <name type="common">Lichen-forming fungus</name>
    <dbReference type="NCBI Taxonomy" id="1263415"/>
    <lineage>
        <taxon>Eukaryota</taxon>
        <taxon>Fungi</taxon>
        <taxon>Dikarya</taxon>
        <taxon>Ascomycota</taxon>
        <taxon>Pezizomycotina</taxon>
        <taxon>Eurotiomycetes</taxon>
        <taxon>Chaetothyriomycetidae</taxon>
        <taxon>Verrucariales</taxon>
        <taxon>Verrucariaceae</taxon>
        <taxon>Endocarpon</taxon>
    </lineage>
</organism>
<keyword evidence="1" id="KW-0732">Signal</keyword>
<dbReference type="RefSeq" id="XP_007801452.1">
    <property type="nucleotide sequence ID" value="XM_007803261.1"/>
</dbReference>
<dbReference type="GeneID" id="19243580"/>
<dbReference type="EMBL" id="KE721016">
    <property type="protein sequence ID" value="ERF72908.1"/>
    <property type="molecule type" value="Genomic_DNA"/>
</dbReference>
<name>U1GL17_ENDPU</name>
<evidence type="ECO:0000313" key="2">
    <source>
        <dbReference type="EMBL" id="ERF72908.1"/>
    </source>
</evidence>